<comment type="cofactor">
    <cofactor evidence="5">
        <name>Mg(2+)</name>
        <dbReference type="ChEBI" id="CHEBI:18420"/>
    </cofactor>
</comment>
<proteinExistence type="inferred from homology"/>
<feature type="binding site" evidence="5">
    <location>
        <position position="131"/>
    </location>
    <ligand>
        <name>Mg(2+)</name>
        <dbReference type="ChEBI" id="CHEBI:18420"/>
    </ligand>
</feature>
<evidence type="ECO:0000256" key="3">
    <source>
        <dbReference type="ARBA" id="ARBA00022723"/>
    </source>
</evidence>
<evidence type="ECO:0000259" key="7">
    <source>
        <dbReference type="Pfam" id="PF01850"/>
    </source>
</evidence>
<reference evidence="8 9" key="1">
    <citation type="submission" date="2019-01" db="EMBL/GenBank/DDBJ databases">
        <authorList>
            <person name="Chen W.-M."/>
        </authorList>
    </citation>
    <scope>NUCLEOTIDE SEQUENCE [LARGE SCALE GENOMIC DNA]</scope>
    <source>
        <strain evidence="8 9">CCP-18</strain>
    </source>
</reference>
<comment type="function">
    <text evidence="5">Toxic component of a toxin-antitoxin (TA) system. An RNase.</text>
</comment>
<evidence type="ECO:0000256" key="6">
    <source>
        <dbReference type="SAM" id="MobiDB-lite"/>
    </source>
</evidence>
<dbReference type="SUPFAM" id="SSF88723">
    <property type="entry name" value="PIN domain-like"/>
    <property type="match status" value="1"/>
</dbReference>
<dbReference type="InterPro" id="IPR029060">
    <property type="entry name" value="PIN-like_dom_sf"/>
</dbReference>
<keyword evidence="5" id="KW-0800">Toxin</keyword>
<dbReference type="HAMAP" id="MF_00265">
    <property type="entry name" value="VapC_Nob1"/>
    <property type="match status" value="1"/>
</dbReference>
<comment type="similarity">
    <text evidence="5">Belongs to the PINc/VapC protein family.</text>
</comment>
<keyword evidence="9" id="KW-1185">Reference proteome</keyword>
<evidence type="ECO:0000256" key="2">
    <source>
        <dbReference type="ARBA" id="ARBA00022722"/>
    </source>
</evidence>
<evidence type="ECO:0000256" key="4">
    <source>
        <dbReference type="ARBA" id="ARBA00022801"/>
    </source>
</evidence>
<keyword evidence="1 5" id="KW-1277">Toxin-antitoxin system</keyword>
<keyword evidence="5" id="KW-0460">Magnesium</keyword>
<dbReference type="AlphaFoldDB" id="A0A437LEJ2"/>
<feature type="binding site" evidence="5">
    <location>
        <position position="37"/>
    </location>
    <ligand>
        <name>Mg(2+)</name>
        <dbReference type="ChEBI" id="CHEBI:18420"/>
    </ligand>
</feature>
<dbReference type="EC" id="3.1.-.-" evidence="5"/>
<gene>
    <name evidence="5" type="primary">vapC</name>
    <name evidence="8" type="ORF">EOD73_14445</name>
</gene>
<evidence type="ECO:0000313" key="9">
    <source>
        <dbReference type="Proteomes" id="UP000288587"/>
    </source>
</evidence>
<dbReference type="InterPro" id="IPR002716">
    <property type="entry name" value="PIN_dom"/>
</dbReference>
<dbReference type="CDD" id="cd09874">
    <property type="entry name" value="PIN_MT3492-like"/>
    <property type="match status" value="1"/>
</dbReference>
<name>A0A437LEJ2_9BURK</name>
<evidence type="ECO:0000313" key="8">
    <source>
        <dbReference type="EMBL" id="RVT83764.1"/>
    </source>
</evidence>
<dbReference type="Proteomes" id="UP000288587">
    <property type="component" value="Unassembled WGS sequence"/>
</dbReference>
<dbReference type="GO" id="GO:0000287">
    <property type="term" value="F:magnesium ion binding"/>
    <property type="evidence" value="ECO:0007669"/>
    <property type="project" value="UniProtKB-UniRule"/>
</dbReference>
<dbReference type="OrthoDB" id="9811737at2"/>
<evidence type="ECO:0000256" key="1">
    <source>
        <dbReference type="ARBA" id="ARBA00022649"/>
    </source>
</evidence>
<protein>
    <recommendedName>
        <fullName evidence="5">Ribonuclease VapC</fullName>
        <shortName evidence="5">RNase VapC</shortName>
        <ecNumber evidence="5">3.1.-.-</ecNumber>
    </recommendedName>
    <alternativeName>
        <fullName evidence="5">Toxin VapC</fullName>
    </alternativeName>
</protein>
<feature type="region of interest" description="Disordered" evidence="6">
    <location>
        <begin position="1"/>
        <end position="30"/>
    </location>
</feature>
<dbReference type="GO" id="GO:0004540">
    <property type="term" value="F:RNA nuclease activity"/>
    <property type="evidence" value="ECO:0007669"/>
    <property type="project" value="InterPro"/>
</dbReference>
<dbReference type="Pfam" id="PF01850">
    <property type="entry name" value="PIN"/>
    <property type="match status" value="1"/>
</dbReference>
<keyword evidence="3 5" id="KW-0479">Metal-binding</keyword>
<dbReference type="InterPro" id="IPR022907">
    <property type="entry name" value="VapC_family"/>
</dbReference>
<evidence type="ECO:0000256" key="5">
    <source>
        <dbReference type="HAMAP-Rule" id="MF_00265"/>
    </source>
</evidence>
<organism evidence="8 9">
    <name type="scientific">Inhella crocodyli</name>
    <dbReference type="NCBI Taxonomy" id="2499851"/>
    <lineage>
        <taxon>Bacteria</taxon>
        <taxon>Pseudomonadati</taxon>
        <taxon>Pseudomonadota</taxon>
        <taxon>Betaproteobacteria</taxon>
        <taxon>Burkholderiales</taxon>
        <taxon>Sphaerotilaceae</taxon>
        <taxon>Inhella</taxon>
    </lineage>
</organism>
<dbReference type="GO" id="GO:0090729">
    <property type="term" value="F:toxin activity"/>
    <property type="evidence" value="ECO:0007669"/>
    <property type="project" value="UniProtKB-KW"/>
</dbReference>
<keyword evidence="4 5" id="KW-0378">Hydrolase</keyword>
<comment type="caution">
    <text evidence="8">The sequence shown here is derived from an EMBL/GenBank/DDBJ whole genome shotgun (WGS) entry which is preliminary data.</text>
</comment>
<sequence length="170" mass="18354">MEAGHRAGHLGPGRRQDRQPAPHRPARGRTSVKVLLDPSALVKRYLAEPGREAVQAALAQAHQVAVAAHCKAELVSALTAHRDALPEAELLRLLGLLQADFDDFERVALDRKVEALSQALLLRHARLPASDALHLAAAQACGADRFVTADRRQAQAAQQEGLKTLLIEEA</sequence>
<dbReference type="EMBL" id="SACM01000004">
    <property type="protein sequence ID" value="RVT83764.1"/>
    <property type="molecule type" value="Genomic_DNA"/>
</dbReference>
<feature type="domain" description="PIN" evidence="7">
    <location>
        <begin position="34"/>
        <end position="157"/>
    </location>
</feature>
<accession>A0A437LEJ2</accession>
<dbReference type="GO" id="GO:0016787">
    <property type="term" value="F:hydrolase activity"/>
    <property type="evidence" value="ECO:0007669"/>
    <property type="project" value="UniProtKB-KW"/>
</dbReference>
<keyword evidence="2 5" id="KW-0540">Nuclease</keyword>
<dbReference type="Gene3D" id="3.40.50.1010">
    <property type="entry name" value="5'-nuclease"/>
    <property type="match status" value="1"/>
</dbReference>